<reference evidence="3" key="1">
    <citation type="submission" date="2012-12" db="EMBL/GenBank/DDBJ databases">
        <authorList>
            <person name="Hellsten U."/>
            <person name="Grimwood J."/>
            <person name="Chapman J.A."/>
            <person name="Shapiro H."/>
            <person name="Aerts A."/>
            <person name="Otillar R.P."/>
            <person name="Terry A.Y."/>
            <person name="Boore J.L."/>
            <person name="Simakov O."/>
            <person name="Marletaz F."/>
            <person name="Cho S.-J."/>
            <person name="Edsinger-Gonzales E."/>
            <person name="Havlak P."/>
            <person name="Kuo D.-H."/>
            <person name="Larsson T."/>
            <person name="Lv J."/>
            <person name="Arendt D."/>
            <person name="Savage R."/>
            <person name="Osoegawa K."/>
            <person name="de Jong P."/>
            <person name="Lindberg D.R."/>
            <person name="Seaver E.C."/>
            <person name="Weisblat D.A."/>
            <person name="Putnam N.H."/>
            <person name="Grigoriev I.V."/>
            <person name="Rokhsar D.S."/>
        </authorList>
    </citation>
    <scope>NUCLEOTIDE SEQUENCE</scope>
    <source>
        <strain evidence="3">I ESC-2004</strain>
    </source>
</reference>
<dbReference type="PANTHER" id="PTHR17609:SF3">
    <property type="entry name" value="SAP DOMAIN-CONTAINING PROTEIN"/>
    <property type="match status" value="1"/>
</dbReference>
<dbReference type="OrthoDB" id="6156876at2759"/>
<protein>
    <recommendedName>
        <fullName evidence="4">SAP domain-containing protein</fullName>
    </recommendedName>
</protein>
<accession>R7VDJ2</accession>
<organism evidence="1">
    <name type="scientific">Capitella teleta</name>
    <name type="common">Polychaete worm</name>
    <dbReference type="NCBI Taxonomy" id="283909"/>
    <lineage>
        <taxon>Eukaryota</taxon>
        <taxon>Metazoa</taxon>
        <taxon>Spiralia</taxon>
        <taxon>Lophotrochozoa</taxon>
        <taxon>Annelida</taxon>
        <taxon>Polychaeta</taxon>
        <taxon>Sedentaria</taxon>
        <taxon>Scolecida</taxon>
        <taxon>Capitellidae</taxon>
        <taxon>Capitella</taxon>
    </lineage>
</organism>
<proteinExistence type="predicted"/>
<feature type="non-terminal residue" evidence="1">
    <location>
        <position position="1"/>
    </location>
</feature>
<name>R7VDJ2_CAPTE</name>
<evidence type="ECO:0000313" key="2">
    <source>
        <dbReference type="EnsemblMetazoa" id="CapteP203463"/>
    </source>
</evidence>
<reference evidence="1 3" key="2">
    <citation type="journal article" date="2013" name="Nature">
        <title>Insights into bilaterian evolution from three spiralian genomes.</title>
        <authorList>
            <person name="Simakov O."/>
            <person name="Marletaz F."/>
            <person name="Cho S.J."/>
            <person name="Edsinger-Gonzales E."/>
            <person name="Havlak P."/>
            <person name="Hellsten U."/>
            <person name="Kuo D.H."/>
            <person name="Larsson T."/>
            <person name="Lv J."/>
            <person name="Arendt D."/>
            <person name="Savage R."/>
            <person name="Osoegawa K."/>
            <person name="de Jong P."/>
            <person name="Grimwood J."/>
            <person name="Chapman J.A."/>
            <person name="Shapiro H."/>
            <person name="Aerts A."/>
            <person name="Otillar R.P."/>
            <person name="Terry A.Y."/>
            <person name="Boore J.L."/>
            <person name="Grigoriev I.V."/>
            <person name="Lindberg D.R."/>
            <person name="Seaver E.C."/>
            <person name="Weisblat D.A."/>
            <person name="Putnam N.H."/>
            <person name="Rokhsar D.S."/>
        </authorList>
    </citation>
    <scope>NUCLEOTIDE SEQUENCE</scope>
    <source>
        <strain evidence="1 3">I ESC-2004</strain>
    </source>
</reference>
<dbReference type="EMBL" id="AMQN01036549">
    <property type="status" value="NOT_ANNOTATED_CDS"/>
    <property type="molecule type" value="Genomic_DNA"/>
</dbReference>
<dbReference type="AlphaFoldDB" id="R7VDJ2"/>
<keyword evidence="3" id="KW-1185">Reference proteome</keyword>
<evidence type="ECO:0000313" key="1">
    <source>
        <dbReference type="EMBL" id="ELU16674.1"/>
    </source>
</evidence>
<dbReference type="Gene3D" id="3.40.395.10">
    <property type="entry name" value="Adenoviral Proteinase, Chain A"/>
    <property type="match status" value="1"/>
</dbReference>
<dbReference type="EMBL" id="KB292995">
    <property type="protein sequence ID" value="ELU16674.1"/>
    <property type="molecule type" value="Genomic_DNA"/>
</dbReference>
<dbReference type="EMBL" id="AMQN01036548">
    <property type="status" value="NOT_ANNOTATED_CDS"/>
    <property type="molecule type" value="Genomic_DNA"/>
</dbReference>
<dbReference type="PANTHER" id="PTHR17609">
    <property type="entry name" value="HMG DOMAIN-CONTAINING PROTEIN 3"/>
    <property type="match status" value="1"/>
</dbReference>
<dbReference type="EnsemblMetazoa" id="CapteT203463">
    <property type="protein sequence ID" value="CapteP203463"/>
    <property type="gene ID" value="CapteG203463"/>
</dbReference>
<sequence length="282" mass="31695">PSYKNWAPYVGKAGNNDVVNTEFMKVSSTAKGKPEDLDEIELTEDLLIELMSEKKLHEIRKVCSAAGISSIGTKLECLNRLGDKIRRKDATFNKIFTKFAGSSADKLRRLDLVQELRGCVNTQVAEELFSIINKSRHSLTQLKPLPHVFITRLILHLINERRNRQKLLSLQRTATSSLHEYQLSSGMDGRVSVGPIKNESKPHPAEATRPTAKDSIVAKHGSFYLCTSDMESLNEKGWLTDAVLDAFLHYHLKNKTNIMHVCTQAMTTIFNGEGCHLFNKVC</sequence>
<dbReference type="HOGENOM" id="CLU_988902_0_0_1"/>
<evidence type="ECO:0000313" key="3">
    <source>
        <dbReference type="Proteomes" id="UP000014760"/>
    </source>
</evidence>
<dbReference type="Proteomes" id="UP000014760">
    <property type="component" value="Unassembled WGS sequence"/>
</dbReference>
<reference evidence="2" key="3">
    <citation type="submission" date="2015-06" db="UniProtKB">
        <authorList>
            <consortium name="EnsemblMetazoa"/>
        </authorList>
    </citation>
    <scope>IDENTIFICATION</scope>
</reference>
<gene>
    <name evidence="1" type="ORF">CAPTEDRAFT_203463</name>
</gene>
<dbReference type="InterPro" id="IPR039598">
    <property type="entry name" value="HMGXB3"/>
</dbReference>
<evidence type="ECO:0008006" key="4">
    <source>
        <dbReference type="Google" id="ProtNLM"/>
    </source>
</evidence>